<dbReference type="InterPro" id="IPR050357">
    <property type="entry name" value="Arrestin_domain-protein"/>
</dbReference>
<dbReference type="Proteomes" id="UP001345691">
    <property type="component" value="Unassembled WGS sequence"/>
</dbReference>
<dbReference type="EMBL" id="JAVRRF010000007">
    <property type="protein sequence ID" value="KAK5063510.1"/>
    <property type="molecule type" value="Genomic_DNA"/>
</dbReference>
<evidence type="ECO:0000313" key="4">
    <source>
        <dbReference type="Proteomes" id="UP001345691"/>
    </source>
</evidence>
<keyword evidence="4" id="KW-1185">Reference proteome</keyword>
<evidence type="ECO:0000256" key="1">
    <source>
        <dbReference type="SAM" id="MobiDB-lite"/>
    </source>
</evidence>
<evidence type="ECO:0000313" key="3">
    <source>
        <dbReference type="EMBL" id="KAK5063510.1"/>
    </source>
</evidence>
<organism evidence="3 4">
    <name type="scientific">Exophiala sideris</name>
    <dbReference type="NCBI Taxonomy" id="1016849"/>
    <lineage>
        <taxon>Eukaryota</taxon>
        <taxon>Fungi</taxon>
        <taxon>Dikarya</taxon>
        <taxon>Ascomycota</taxon>
        <taxon>Pezizomycotina</taxon>
        <taxon>Eurotiomycetes</taxon>
        <taxon>Chaetothyriomycetidae</taxon>
        <taxon>Chaetothyriales</taxon>
        <taxon>Herpotrichiellaceae</taxon>
        <taxon>Exophiala</taxon>
    </lineage>
</organism>
<dbReference type="InterPro" id="IPR014752">
    <property type="entry name" value="Arrestin-like_C"/>
</dbReference>
<feature type="region of interest" description="Disordered" evidence="1">
    <location>
        <begin position="502"/>
        <end position="593"/>
    </location>
</feature>
<dbReference type="InterPro" id="IPR011021">
    <property type="entry name" value="Arrestin-like_N"/>
</dbReference>
<dbReference type="PANTHER" id="PTHR11188">
    <property type="entry name" value="ARRESTIN DOMAIN CONTAINING PROTEIN"/>
    <property type="match status" value="1"/>
</dbReference>
<reference evidence="3 4" key="1">
    <citation type="submission" date="2023-08" db="EMBL/GenBank/DDBJ databases">
        <title>Black Yeasts Isolated from many extreme environments.</title>
        <authorList>
            <person name="Coleine C."/>
            <person name="Stajich J.E."/>
            <person name="Selbmann L."/>
        </authorList>
    </citation>
    <scope>NUCLEOTIDE SEQUENCE [LARGE SCALE GENOMIC DNA]</scope>
    <source>
        <strain evidence="3 4">CCFEE 6328</strain>
    </source>
</reference>
<accession>A0ABR0JFL8</accession>
<protein>
    <recommendedName>
        <fullName evidence="2">Arrestin-like N-terminal domain-containing protein</fullName>
    </recommendedName>
</protein>
<evidence type="ECO:0000259" key="2">
    <source>
        <dbReference type="Pfam" id="PF00339"/>
    </source>
</evidence>
<dbReference type="PANTHER" id="PTHR11188:SF166">
    <property type="entry name" value="ARRESTIN (OR S-ANTIGEN), N-TERMINAL DOMAIN PROTEIN (AFU_ORTHOLOGUE AFUA_7G02050)"/>
    <property type="match status" value="1"/>
</dbReference>
<feature type="compositionally biased region" description="Polar residues" evidence="1">
    <location>
        <begin position="460"/>
        <end position="472"/>
    </location>
</feature>
<feature type="compositionally biased region" description="Polar residues" evidence="1">
    <location>
        <begin position="513"/>
        <end position="524"/>
    </location>
</feature>
<sequence length="593" mass="66205">MSVHIQFDQPRSTCYTNLDFISGRVILVLPSDASISAVTVKLEGESRVRLAVPKFPGNERSDKKRTELEVHKVGEHNPTTTCITANFRQQLLYKVLTLFPTAELQETGSGNPFTLLAGQYTYPFSFKFPFNNDCQKSPAPLKDIKLGLMNLQFAPDTNTHVKKSLPPSLSGFPGLAEIKYYVKATVVRPKFFQGNMRSVSDIKFLPIEPPRPRNRDEEIFARRKRQFQHYNGGLPQMTGLFKKAPTPMSAHEEAPAFQVDARLPSPAILTCNEPLPLRILIQKLNDSSSNAFLTMLQIDLIGHTYVRAHDLDRTETTTWQLMSQANMNMPLGSPSEKNPKEWKLPSRLWDHLPLPNTVCPTFETCNICRRYELEVRVGLAHGEAGDMRPEVMVLPLRLAVMVYSGIAPPEKLLRAMANNPRPQLATTPLFPRPRPNDDIPRTPQTPVPPQTPVETPTTPLSEINYSPAQTGYSGHDHQHDLPDEAPPSYEDAIADEIAPVDGPRRDYQVPEQPESQVHVFNTDSKAGKLGRRVSERLFASSTPSAPPRSMSTPNNVHSVPIAEDDDQDISGSPVNGQPIPSPNSRRDMTEKKG</sequence>
<name>A0ABR0JFL8_9EURO</name>
<feature type="domain" description="Arrestin-like N-terminal" evidence="2">
    <location>
        <begin position="3"/>
        <end position="131"/>
    </location>
</feature>
<dbReference type="SUPFAM" id="SSF81296">
    <property type="entry name" value="E set domains"/>
    <property type="match status" value="1"/>
</dbReference>
<comment type="caution">
    <text evidence="3">The sequence shown here is derived from an EMBL/GenBank/DDBJ whole genome shotgun (WGS) entry which is preliminary data.</text>
</comment>
<gene>
    <name evidence="3" type="ORF">LTR69_004216</name>
</gene>
<feature type="region of interest" description="Disordered" evidence="1">
    <location>
        <begin position="421"/>
        <end position="488"/>
    </location>
</feature>
<proteinExistence type="predicted"/>
<dbReference type="CDD" id="cd22952">
    <property type="entry name" value="ART10-like"/>
    <property type="match status" value="1"/>
</dbReference>
<feature type="compositionally biased region" description="Polar residues" evidence="1">
    <location>
        <begin position="539"/>
        <end position="557"/>
    </location>
</feature>
<feature type="compositionally biased region" description="Basic and acidic residues" evidence="1">
    <location>
        <begin position="584"/>
        <end position="593"/>
    </location>
</feature>
<dbReference type="Pfam" id="PF00339">
    <property type="entry name" value="Arrestin_N"/>
    <property type="match status" value="1"/>
</dbReference>
<dbReference type="Gene3D" id="2.60.40.640">
    <property type="match status" value="1"/>
</dbReference>
<dbReference type="InterPro" id="IPR014756">
    <property type="entry name" value="Ig_E-set"/>
</dbReference>